<evidence type="ECO:0000313" key="2">
    <source>
        <dbReference type="Proteomes" id="UP001139263"/>
    </source>
</evidence>
<dbReference type="AlphaFoldDB" id="A0A9X2AD04"/>
<name>A0A9X2AD04_9BACL</name>
<dbReference type="RefSeq" id="WP_241712487.1">
    <property type="nucleotide sequence ID" value="NZ_JALBUF010000002.1"/>
</dbReference>
<organism evidence="1 2">
    <name type="scientific">Sulfoacidibacillus ferrooxidans</name>
    <dbReference type="NCBI Taxonomy" id="2005001"/>
    <lineage>
        <taxon>Bacteria</taxon>
        <taxon>Bacillati</taxon>
        <taxon>Bacillota</taxon>
        <taxon>Bacilli</taxon>
        <taxon>Bacillales</taxon>
        <taxon>Alicyclobacillaceae</taxon>
        <taxon>Sulfoacidibacillus</taxon>
    </lineage>
</organism>
<dbReference type="Proteomes" id="UP001139263">
    <property type="component" value="Unassembled WGS sequence"/>
</dbReference>
<evidence type="ECO:0000313" key="1">
    <source>
        <dbReference type="EMBL" id="MCI0182890.1"/>
    </source>
</evidence>
<keyword evidence="2" id="KW-1185">Reference proteome</keyword>
<dbReference type="EMBL" id="JALBUF010000002">
    <property type="protein sequence ID" value="MCI0182890.1"/>
    <property type="molecule type" value="Genomic_DNA"/>
</dbReference>
<accession>A0A9X2AD04</accession>
<sequence length="58" mass="7127">MQTAELFERYVVSRQACDERTSILEEIKERVERSEIKIIDVQRNRDHLIIVCRKRTWH</sequence>
<proteinExistence type="predicted"/>
<reference evidence="1" key="1">
    <citation type="submission" date="2022-03" db="EMBL/GenBank/DDBJ databases">
        <title>Draft Genome Sequence of Firmicute Strain S0AB, a Heterotrophic Iron/Sulfur-Oxidizing Extreme Acidophile.</title>
        <authorList>
            <person name="Vergara E."/>
            <person name="Pakostova E."/>
            <person name="Johnson D.B."/>
            <person name="Holmes D.S."/>
        </authorList>
    </citation>
    <scope>NUCLEOTIDE SEQUENCE</scope>
    <source>
        <strain evidence="1">S0AB</strain>
    </source>
</reference>
<comment type="caution">
    <text evidence="1">The sequence shown here is derived from an EMBL/GenBank/DDBJ whole genome shotgun (WGS) entry which is preliminary data.</text>
</comment>
<protein>
    <submittedName>
        <fullName evidence="1">Uncharacterized protein</fullName>
    </submittedName>
</protein>
<gene>
    <name evidence="1" type="ORF">MM817_01159</name>
</gene>